<evidence type="ECO:0000259" key="1">
    <source>
        <dbReference type="Pfam" id="PF14111"/>
    </source>
</evidence>
<protein>
    <recommendedName>
        <fullName evidence="1">DUF4283 domain-containing protein</fullName>
    </recommendedName>
</protein>
<feature type="domain" description="DUF4283" evidence="1">
    <location>
        <begin position="179"/>
        <end position="259"/>
    </location>
</feature>
<dbReference type="Pfam" id="PF14111">
    <property type="entry name" value="DUF4283"/>
    <property type="match status" value="1"/>
</dbReference>
<dbReference type="PANTHER" id="PTHR34427:SF5">
    <property type="entry name" value="DUF4283 DOMAIN-CONTAINING PROTEIN"/>
    <property type="match status" value="1"/>
</dbReference>
<evidence type="ECO:0000313" key="3">
    <source>
        <dbReference type="Proteomes" id="UP000826656"/>
    </source>
</evidence>
<dbReference type="EMBL" id="JAIVGD010000019">
    <property type="protein sequence ID" value="KAH0748266.1"/>
    <property type="molecule type" value="Genomic_DNA"/>
</dbReference>
<proteinExistence type="predicted"/>
<organism evidence="2 3">
    <name type="scientific">Solanum tuberosum</name>
    <name type="common">Potato</name>
    <dbReference type="NCBI Taxonomy" id="4113"/>
    <lineage>
        <taxon>Eukaryota</taxon>
        <taxon>Viridiplantae</taxon>
        <taxon>Streptophyta</taxon>
        <taxon>Embryophyta</taxon>
        <taxon>Tracheophyta</taxon>
        <taxon>Spermatophyta</taxon>
        <taxon>Magnoliopsida</taxon>
        <taxon>eudicotyledons</taxon>
        <taxon>Gunneridae</taxon>
        <taxon>Pentapetalae</taxon>
        <taxon>asterids</taxon>
        <taxon>lamiids</taxon>
        <taxon>Solanales</taxon>
        <taxon>Solanaceae</taxon>
        <taxon>Solanoideae</taxon>
        <taxon>Solaneae</taxon>
        <taxon>Solanum</taxon>
    </lineage>
</organism>
<reference evidence="2 3" key="1">
    <citation type="journal article" date="2021" name="bioRxiv">
        <title>Chromosome-scale and haplotype-resolved genome assembly of a tetraploid potato cultivar.</title>
        <authorList>
            <person name="Sun H."/>
            <person name="Jiao W.-B."/>
            <person name="Krause K."/>
            <person name="Campoy J.A."/>
            <person name="Goel M."/>
            <person name="Folz-Donahue K."/>
            <person name="Kukat C."/>
            <person name="Huettel B."/>
            <person name="Schneeberger K."/>
        </authorList>
    </citation>
    <scope>NUCLEOTIDE SEQUENCE [LARGE SCALE GENOMIC DNA]</scope>
    <source>
        <strain evidence="2">SolTubOtavaFocal</strain>
        <tissue evidence="2">Leaves</tissue>
    </source>
</reference>
<gene>
    <name evidence="2" type="ORF">KY290_027498</name>
</gene>
<sequence>MDQKLFFFSGDKSFELFSSSRGPGRWFVLTESSRRFNSSIKIDDCNLYWVCEALHQASLGTGNKCRRWGRKVQTYTFRVFQNFNNYGRFVRIEAILGDTKSAVIIPEGSYNRGWSNIATKIQGFLGKGINSRFSLFTDQSRSYIDAARIPQWPADARSNTIRGAGGSDPSMKELGNEHFLSKCLVGRFNDPFHHSPKPEVIQKWFVSRWQVTAGLKVTPINHNLFLFDLPSRQEAERVKAGVWFWNGRKLSLEWWSPVSGTKMRDPSTEQKWVKALGIPLHAWTPETFKFIGDKCGGFVDTDEDTKHRTLLLGSYLHSKIHE</sequence>
<evidence type="ECO:0000313" key="2">
    <source>
        <dbReference type="EMBL" id="KAH0748266.1"/>
    </source>
</evidence>
<name>A0ABQ7UH34_SOLTU</name>
<comment type="caution">
    <text evidence="2">The sequence shown here is derived from an EMBL/GenBank/DDBJ whole genome shotgun (WGS) entry which is preliminary data.</text>
</comment>
<dbReference type="PANTHER" id="PTHR34427">
    <property type="entry name" value="DUF4283 DOMAIN PROTEIN"/>
    <property type="match status" value="1"/>
</dbReference>
<dbReference type="InterPro" id="IPR025558">
    <property type="entry name" value="DUF4283"/>
</dbReference>
<accession>A0ABQ7UH34</accession>
<keyword evidence="3" id="KW-1185">Reference proteome</keyword>
<dbReference type="Proteomes" id="UP000826656">
    <property type="component" value="Unassembled WGS sequence"/>
</dbReference>